<evidence type="ECO:0000313" key="2">
    <source>
        <dbReference type="EMBL" id="AIE87273.1"/>
    </source>
</evidence>
<dbReference type="HOGENOM" id="CLU_2381892_0_0_0"/>
<dbReference type="EMBL" id="CP007139">
    <property type="protein sequence ID" value="AIE87273.1"/>
    <property type="molecule type" value="Genomic_DNA"/>
</dbReference>
<reference evidence="2 3" key="1">
    <citation type="journal article" date="2014" name="PLoS ONE">
        <title>The first complete genome sequence of the class fimbriimonadia in the phylum armatimonadetes.</title>
        <authorList>
            <person name="Hu Z.Y."/>
            <person name="Wang Y.Z."/>
            <person name="Im W.T."/>
            <person name="Wang S.Y."/>
            <person name="Zhao G.P."/>
            <person name="Zheng H.J."/>
            <person name="Quan Z.X."/>
        </authorList>
    </citation>
    <scope>NUCLEOTIDE SEQUENCE [LARGE SCALE GENOMIC DNA]</scope>
    <source>
        <strain evidence="2">Gsoil 348</strain>
    </source>
</reference>
<dbReference type="RefSeq" id="WP_025228817.1">
    <property type="nucleotide sequence ID" value="NZ_CP007139.1"/>
</dbReference>
<dbReference type="AlphaFoldDB" id="A0A068NUQ4"/>
<gene>
    <name evidence="2" type="ORF">OP10G_3905</name>
</gene>
<dbReference type="Proteomes" id="UP000027982">
    <property type="component" value="Chromosome"/>
</dbReference>
<feature type="compositionally biased region" description="Basic and acidic residues" evidence="1">
    <location>
        <begin position="13"/>
        <end position="29"/>
    </location>
</feature>
<organism evidence="2 3">
    <name type="scientific">Fimbriimonas ginsengisoli Gsoil 348</name>
    <dbReference type="NCBI Taxonomy" id="661478"/>
    <lineage>
        <taxon>Bacteria</taxon>
        <taxon>Bacillati</taxon>
        <taxon>Armatimonadota</taxon>
        <taxon>Fimbriimonadia</taxon>
        <taxon>Fimbriimonadales</taxon>
        <taxon>Fimbriimonadaceae</taxon>
        <taxon>Fimbriimonas</taxon>
    </lineage>
</organism>
<dbReference type="STRING" id="661478.OP10G_3905"/>
<feature type="compositionally biased region" description="Basic and acidic residues" evidence="1">
    <location>
        <begin position="37"/>
        <end position="59"/>
    </location>
</feature>
<name>A0A068NUQ4_FIMGI</name>
<evidence type="ECO:0000256" key="1">
    <source>
        <dbReference type="SAM" id="MobiDB-lite"/>
    </source>
</evidence>
<feature type="region of interest" description="Disordered" evidence="1">
    <location>
        <begin position="1"/>
        <end position="94"/>
    </location>
</feature>
<feature type="compositionally biased region" description="Polar residues" evidence="1">
    <location>
        <begin position="85"/>
        <end position="94"/>
    </location>
</feature>
<accession>A0A068NUQ4</accession>
<proteinExistence type="predicted"/>
<keyword evidence="3" id="KW-1185">Reference proteome</keyword>
<dbReference type="KEGG" id="fgi:OP10G_3905"/>
<evidence type="ECO:0000313" key="3">
    <source>
        <dbReference type="Proteomes" id="UP000027982"/>
    </source>
</evidence>
<protein>
    <submittedName>
        <fullName evidence="2">Uncharacterized protein</fullName>
    </submittedName>
</protein>
<sequence>MTNRDNVYGENHPASDDRGNGGSDIRDEIAGNGVAEDIDKARERSERKTGGMGRRETPKDGVTQGSWQRPEEAELAAEIERPEDTLTQPEPSRQ</sequence>